<organism evidence="2 3">
    <name type="scientific">Sphingomonas kyungheensis</name>
    <dbReference type="NCBI Taxonomy" id="1069987"/>
    <lineage>
        <taxon>Bacteria</taxon>
        <taxon>Pseudomonadati</taxon>
        <taxon>Pseudomonadota</taxon>
        <taxon>Alphaproteobacteria</taxon>
        <taxon>Sphingomonadales</taxon>
        <taxon>Sphingomonadaceae</taxon>
        <taxon>Sphingomonas</taxon>
    </lineage>
</organism>
<reference evidence="2 3" key="1">
    <citation type="journal article" date="2013" name="Int. J. Syst. Evol. Microbiol.">
        <title>Sphingomonas kyungheensis sp. nov., a bacterium with ginsenoside-converting activity isolated from soil of a ginseng field.</title>
        <authorList>
            <person name="Son H.M."/>
            <person name="Yang J.E."/>
            <person name="Park Y."/>
            <person name="Han C.K."/>
            <person name="Kim S.G."/>
            <person name="Kook M."/>
            <person name="Yi T.H."/>
        </authorList>
    </citation>
    <scope>NUCLEOTIDE SEQUENCE [LARGE SCALE GENOMIC DNA]</scope>
    <source>
        <strain evidence="2 3">LMG 26582</strain>
    </source>
</reference>
<keyword evidence="3" id="KW-1185">Reference proteome</keyword>
<feature type="chain" id="PRO_5045923054" description="Tetratricopeptide repeat protein" evidence="1">
    <location>
        <begin position="24"/>
        <end position="311"/>
    </location>
</feature>
<evidence type="ECO:0008006" key="4">
    <source>
        <dbReference type="Google" id="ProtNLM"/>
    </source>
</evidence>
<sequence length="311" mass="32708">MAVQRFSAGLIGLAMLAAAPAAAETLHVTGVFAAGARDASRLSTIAVGPFGGADGAALGDAIERRLRALDREPLPHVRVIAASLRPDAVLTGRTSVGVVDDAYREPRERCAETKDGKCVRRQRYSVGCIRRTVTLRADLTLDGRGRYAPVRTRDDRHDWCEDGGVPGNVAASVAAMIESVAAETRDDLAPKPADYTIRLDETRDGLPPPLAARFKAAVRLTKHDSAAACAAFAAIDQDAPDHGPTMYDLALCAEAAGRYGEAADRYLRARVLLPRAGGEISRGLARVASLAAGAEDVAALRRLPPVVGSGL</sequence>
<feature type="signal peptide" evidence="1">
    <location>
        <begin position="1"/>
        <end position="23"/>
    </location>
</feature>
<protein>
    <recommendedName>
        <fullName evidence="4">Tetratricopeptide repeat protein</fullName>
    </recommendedName>
</protein>
<dbReference type="RefSeq" id="WP_336544393.1">
    <property type="nucleotide sequence ID" value="NZ_JBBBDM010000001.1"/>
</dbReference>
<proteinExistence type="predicted"/>
<gene>
    <name evidence="2" type="ORF">V8201_02525</name>
</gene>
<keyword evidence="1" id="KW-0732">Signal</keyword>
<dbReference type="Proteomes" id="UP001367771">
    <property type="component" value="Unassembled WGS sequence"/>
</dbReference>
<dbReference type="EMBL" id="JBBBDM010000001">
    <property type="protein sequence ID" value="MEI5685948.1"/>
    <property type="molecule type" value="Genomic_DNA"/>
</dbReference>
<name>A0ABU8GYM6_9SPHN</name>
<evidence type="ECO:0000313" key="2">
    <source>
        <dbReference type="EMBL" id="MEI5685948.1"/>
    </source>
</evidence>
<comment type="caution">
    <text evidence="2">The sequence shown here is derived from an EMBL/GenBank/DDBJ whole genome shotgun (WGS) entry which is preliminary data.</text>
</comment>
<dbReference type="InterPro" id="IPR011990">
    <property type="entry name" value="TPR-like_helical_dom_sf"/>
</dbReference>
<evidence type="ECO:0000313" key="3">
    <source>
        <dbReference type="Proteomes" id="UP001367771"/>
    </source>
</evidence>
<evidence type="ECO:0000256" key="1">
    <source>
        <dbReference type="SAM" id="SignalP"/>
    </source>
</evidence>
<dbReference type="SUPFAM" id="SSF48452">
    <property type="entry name" value="TPR-like"/>
    <property type="match status" value="1"/>
</dbReference>
<accession>A0ABU8GYM6</accession>